<protein>
    <recommendedName>
        <fullName evidence="3">peptidylprolyl isomerase</fullName>
        <ecNumber evidence="3">5.2.1.8</ecNumber>
    </recommendedName>
</protein>
<dbReference type="EMBL" id="JARK01001347">
    <property type="protein sequence ID" value="EYC25603.1"/>
    <property type="molecule type" value="Genomic_DNA"/>
</dbReference>
<feature type="domain" description="PPIase FKBP-type" evidence="5">
    <location>
        <begin position="124"/>
        <end position="199"/>
    </location>
</feature>
<keyword evidence="2 4" id="KW-0802">TPR repeat</keyword>
<comment type="caution">
    <text evidence="6">The sequence shown here is derived from an EMBL/GenBank/DDBJ whole genome shotgun (WGS) entry which is preliminary data.</text>
</comment>
<dbReference type="GO" id="GO:0003755">
    <property type="term" value="F:peptidyl-prolyl cis-trans isomerase activity"/>
    <property type="evidence" value="ECO:0007669"/>
    <property type="project" value="UniProtKB-KW"/>
</dbReference>
<accession>A0A016VFU8</accession>
<evidence type="ECO:0000256" key="4">
    <source>
        <dbReference type="PROSITE-ProRule" id="PRU00339"/>
    </source>
</evidence>
<evidence type="ECO:0000256" key="3">
    <source>
        <dbReference type="PROSITE-ProRule" id="PRU00277"/>
    </source>
</evidence>
<dbReference type="PANTHER" id="PTHR46512">
    <property type="entry name" value="PEPTIDYLPROLYL ISOMERASE"/>
    <property type="match status" value="1"/>
</dbReference>
<dbReference type="EC" id="5.2.1.8" evidence="3"/>
<dbReference type="GO" id="GO:0044183">
    <property type="term" value="F:protein folding chaperone"/>
    <property type="evidence" value="ECO:0007669"/>
    <property type="project" value="TreeGrafter"/>
</dbReference>
<dbReference type="SUPFAM" id="SSF54534">
    <property type="entry name" value="FKBP-like"/>
    <property type="match status" value="1"/>
</dbReference>
<dbReference type="Proteomes" id="UP000024635">
    <property type="component" value="Unassembled WGS sequence"/>
</dbReference>
<evidence type="ECO:0000313" key="6">
    <source>
        <dbReference type="EMBL" id="EYC25603.1"/>
    </source>
</evidence>
<dbReference type="GO" id="GO:0005740">
    <property type="term" value="C:mitochondrial envelope"/>
    <property type="evidence" value="ECO:0007669"/>
    <property type="project" value="TreeGrafter"/>
</dbReference>
<dbReference type="OrthoDB" id="532682at2759"/>
<name>A0A016VFU8_9BILA</name>
<gene>
    <name evidence="6" type="primary">Acey_s0011.g1295</name>
    <name evidence="6" type="ORF">Y032_0011g1295</name>
</gene>
<dbReference type="PROSITE" id="PS50059">
    <property type="entry name" value="FKBP_PPIASE"/>
    <property type="match status" value="1"/>
</dbReference>
<keyword evidence="3" id="KW-0413">Isomerase</keyword>
<dbReference type="GO" id="GO:0005829">
    <property type="term" value="C:cytosol"/>
    <property type="evidence" value="ECO:0007669"/>
    <property type="project" value="TreeGrafter"/>
</dbReference>
<dbReference type="AlphaFoldDB" id="A0A016VFU8"/>
<dbReference type="SMART" id="SM00028">
    <property type="entry name" value="TPR"/>
    <property type="match status" value="3"/>
</dbReference>
<dbReference type="Pfam" id="PF00515">
    <property type="entry name" value="TPR_1"/>
    <property type="match status" value="1"/>
</dbReference>
<evidence type="ECO:0000256" key="1">
    <source>
        <dbReference type="ARBA" id="ARBA00022737"/>
    </source>
</evidence>
<dbReference type="Gene3D" id="3.10.50.40">
    <property type="match status" value="1"/>
</dbReference>
<dbReference type="InterPro" id="IPR050754">
    <property type="entry name" value="FKBP4/5/8-like"/>
</dbReference>
<dbReference type="Gene3D" id="1.25.40.10">
    <property type="entry name" value="Tetratricopeptide repeat domain"/>
    <property type="match status" value="1"/>
</dbReference>
<dbReference type="GO" id="GO:0016020">
    <property type="term" value="C:membrane"/>
    <property type="evidence" value="ECO:0007669"/>
    <property type="project" value="TreeGrafter"/>
</dbReference>
<dbReference type="InterPro" id="IPR001179">
    <property type="entry name" value="PPIase_FKBP_dom"/>
</dbReference>
<dbReference type="PROSITE" id="PS50005">
    <property type="entry name" value="TPR"/>
    <property type="match status" value="1"/>
</dbReference>
<keyword evidence="1" id="KW-0677">Repeat</keyword>
<dbReference type="GO" id="GO:0012505">
    <property type="term" value="C:endomembrane system"/>
    <property type="evidence" value="ECO:0007669"/>
    <property type="project" value="TreeGrafter"/>
</dbReference>
<dbReference type="Pfam" id="PF00254">
    <property type="entry name" value="FKBP_C"/>
    <property type="match status" value="1"/>
</dbReference>
<dbReference type="STRING" id="53326.A0A016VFU8"/>
<organism evidence="6 7">
    <name type="scientific">Ancylostoma ceylanicum</name>
    <dbReference type="NCBI Taxonomy" id="53326"/>
    <lineage>
        <taxon>Eukaryota</taxon>
        <taxon>Metazoa</taxon>
        <taxon>Ecdysozoa</taxon>
        <taxon>Nematoda</taxon>
        <taxon>Chromadorea</taxon>
        <taxon>Rhabditida</taxon>
        <taxon>Rhabditina</taxon>
        <taxon>Rhabditomorpha</taxon>
        <taxon>Strongyloidea</taxon>
        <taxon>Ancylostomatidae</taxon>
        <taxon>Ancylostomatinae</taxon>
        <taxon>Ancylostoma</taxon>
    </lineage>
</organism>
<proteinExistence type="predicted"/>
<keyword evidence="7" id="KW-1185">Reference proteome</keyword>
<dbReference type="SUPFAM" id="SSF48452">
    <property type="entry name" value="TPR-like"/>
    <property type="match status" value="1"/>
</dbReference>
<dbReference type="PANTHER" id="PTHR46512:SF1">
    <property type="entry name" value="PEPTIDYLPROLYL ISOMERASE"/>
    <property type="match status" value="1"/>
</dbReference>
<dbReference type="InterPro" id="IPR019734">
    <property type="entry name" value="TPR_rpt"/>
</dbReference>
<evidence type="ECO:0000313" key="7">
    <source>
        <dbReference type="Proteomes" id="UP000024635"/>
    </source>
</evidence>
<evidence type="ECO:0000256" key="2">
    <source>
        <dbReference type="ARBA" id="ARBA00022803"/>
    </source>
</evidence>
<keyword evidence="3" id="KW-0697">Rotamase</keyword>
<dbReference type="InterPro" id="IPR011990">
    <property type="entry name" value="TPR-like_helical_dom_sf"/>
</dbReference>
<dbReference type="GO" id="GO:0043066">
    <property type="term" value="P:negative regulation of apoptotic process"/>
    <property type="evidence" value="ECO:0007669"/>
    <property type="project" value="TreeGrafter"/>
</dbReference>
<sequence length="443" mass="50350">MNASDPQCLQDVDVVEHDDLVEVLPPGPRAVSSGEQSLDGSIDEERGALSDSDVNHVARTHTLASQVKGPSSDALEESCRMEAAARERGSEWEDVLGSGKLMKRVVRDGKGGERPTDGHWVTIKVVDTLRGVDSHDRLTFILGFSMVIDAWELVTKLMYVDEVSEIRVKSPLAYGESGLDDIIPQNQDQEYRIELLEIGESPKYTTMGEEELSDFVLMLKDRGNFYFNRKEYEKAIFVYKRASGIIDVPKNSEALCKLFSALHSNLAVCYAKLEEWDEVLKCTDESLRLHEANTKALFRRAAALSARNETEEAMDCLKRALEIDPHDTDDNLRPPLLFDFYRRSNATQKATDINEMLREAITVEKTSQKWMPTSERLILGQRMSLFQKWSLKNGETLTRQFVKNVEGLRTRIKGKLTRATSTSLKQSLTTYFDYFLEQFLEFH</sequence>
<feature type="repeat" description="TPR" evidence="4">
    <location>
        <begin position="294"/>
        <end position="327"/>
    </location>
</feature>
<reference evidence="7" key="1">
    <citation type="journal article" date="2015" name="Nat. Genet.">
        <title>The genome and transcriptome of the zoonotic hookworm Ancylostoma ceylanicum identify infection-specific gene families.</title>
        <authorList>
            <person name="Schwarz E.M."/>
            <person name="Hu Y."/>
            <person name="Antoshechkin I."/>
            <person name="Miller M.M."/>
            <person name="Sternberg P.W."/>
            <person name="Aroian R.V."/>
        </authorList>
    </citation>
    <scope>NUCLEOTIDE SEQUENCE</scope>
    <source>
        <strain evidence="7">HY135</strain>
    </source>
</reference>
<comment type="catalytic activity">
    <reaction evidence="3">
        <text>[protein]-peptidylproline (omega=180) = [protein]-peptidylproline (omega=0)</text>
        <dbReference type="Rhea" id="RHEA:16237"/>
        <dbReference type="Rhea" id="RHEA-COMP:10747"/>
        <dbReference type="Rhea" id="RHEA-COMP:10748"/>
        <dbReference type="ChEBI" id="CHEBI:83833"/>
        <dbReference type="ChEBI" id="CHEBI:83834"/>
        <dbReference type="EC" id="5.2.1.8"/>
    </reaction>
</comment>
<dbReference type="InterPro" id="IPR046357">
    <property type="entry name" value="PPIase_dom_sf"/>
</dbReference>
<evidence type="ECO:0000259" key="5">
    <source>
        <dbReference type="PROSITE" id="PS50059"/>
    </source>
</evidence>